<dbReference type="PANTHER" id="PTHR23309">
    <property type="entry name" value="3-HYDROXYACYL-COA DEHYROGENASE"/>
    <property type="match status" value="1"/>
</dbReference>
<sequence>MVECIVINVRYLSSPSSVQIAVLEMHNPPVNGLGHALRSALVAALDRVESESDTDAIALTGAGKLFCGGADVREFGTEASTASPDLRQVLARVFACEKPTTAVINGAALGGGLELAMACNYRLAVPGASLALPEVKLGLIPGAWGTQLAPRLVGVGHALRLVTRGDAVSGASAAELGLVDALASDELDSSIVAFVEARMGRDTHPDTRLRVPPDVGALQPDWMQRAALELAQDFPGCPAPQAGVEAVGLALELPFDEAVLRERALFVQLMKSPESSALRYVFFAERDCARIPGVKLPPAGTKGGVPVAADAPHYSDLPGATAVQAGSDAVRLETLAKGGRGDVSWLDCALRAADQVAAVGMTVFLRGGVPACVEVRVGGDAGAAALAQAFAIARRINPVVVASGAATGASTLVPLLEAGNADGRAGLEAFRLGAEAAVVNGGLYRLSDADVVAVHLGLMPRYLGGPVYQHRLSSASAQEVSS</sequence>
<accession>A0A2U8GW50</accession>
<dbReference type="EMBL" id="CP022188">
    <property type="protein sequence ID" value="AWI77912.1"/>
    <property type="molecule type" value="Genomic_DNA"/>
</dbReference>
<proteinExistence type="predicted"/>
<dbReference type="Gene3D" id="3.90.226.10">
    <property type="entry name" value="2-enoyl-CoA Hydratase, Chain A, domain 1"/>
    <property type="match status" value="1"/>
</dbReference>
<dbReference type="GO" id="GO:0016853">
    <property type="term" value="F:isomerase activity"/>
    <property type="evidence" value="ECO:0007669"/>
    <property type="project" value="UniProtKB-KW"/>
</dbReference>
<evidence type="ECO:0000256" key="3">
    <source>
        <dbReference type="ARBA" id="ARBA00023268"/>
    </source>
</evidence>
<evidence type="ECO:0008006" key="6">
    <source>
        <dbReference type="Google" id="ProtNLM"/>
    </source>
</evidence>
<dbReference type="GO" id="GO:0016829">
    <property type="term" value="F:lyase activity"/>
    <property type="evidence" value="ECO:0007669"/>
    <property type="project" value="UniProtKB-KW"/>
</dbReference>
<evidence type="ECO:0000256" key="2">
    <source>
        <dbReference type="ARBA" id="ARBA00023239"/>
    </source>
</evidence>
<keyword evidence="2" id="KW-0456">Lyase</keyword>
<evidence type="ECO:0000256" key="1">
    <source>
        <dbReference type="ARBA" id="ARBA00023235"/>
    </source>
</evidence>
<keyword evidence="1" id="KW-0413">Isomerase</keyword>
<name>A0A2U8GW50_9RHOO</name>
<evidence type="ECO:0000313" key="5">
    <source>
        <dbReference type="Proteomes" id="UP000244902"/>
    </source>
</evidence>
<dbReference type="InterPro" id="IPR001753">
    <property type="entry name" value="Enoyl-CoA_hydra/iso"/>
</dbReference>
<gene>
    <name evidence="4" type="ORF">CEW87_00260</name>
</gene>
<dbReference type="CDD" id="cd06558">
    <property type="entry name" value="crotonase-like"/>
    <property type="match status" value="1"/>
</dbReference>
<dbReference type="InterPro" id="IPR029045">
    <property type="entry name" value="ClpP/crotonase-like_dom_sf"/>
</dbReference>
<organism evidence="4 5">
    <name type="scientific">Parazoarcus communis</name>
    <dbReference type="NCBI Taxonomy" id="41977"/>
    <lineage>
        <taxon>Bacteria</taxon>
        <taxon>Pseudomonadati</taxon>
        <taxon>Pseudomonadota</taxon>
        <taxon>Betaproteobacteria</taxon>
        <taxon>Rhodocyclales</taxon>
        <taxon>Zoogloeaceae</taxon>
        <taxon>Parazoarcus</taxon>
    </lineage>
</organism>
<dbReference type="Pfam" id="PF00378">
    <property type="entry name" value="ECH_1"/>
    <property type="match status" value="1"/>
</dbReference>
<protein>
    <recommendedName>
        <fullName evidence="6">3-hydroxyacyl-CoA dehydrogenase</fullName>
    </recommendedName>
</protein>
<evidence type="ECO:0000313" key="4">
    <source>
        <dbReference type="EMBL" id="AWI77912.1"/>
    </source>
</evidence>
<dbReference type="SUPFAM" id="SSF52096">
    <property type="entry name" value="ClpP/crotonase"/>
    <property type="match status" value="1"/>
</dbReference>
<reference evidence="4 5" key="1">
    <citation type="submission" date="2017-06" db="EMBL/GenBank/DDBJ databases">
        <title>Azoarcus sp. TSNA42 complete genome sequence.</title>
        <authorList>
            <person name="Woo J.-H."/>
            <person name="Kim H.-S."/>
        </authorList>
    </citation>
    <scope>NUCLEOTIDE SEQUENCE [LARGE SCALE GENOMIC DNA]</scope>
    <source>
        <strain evidence="4 5">TSNA42</strain>
    </source>
</reference>
<dbReference type="Proteomes" id="UP000244902">
    <property type="component" value="Chromosome"/>
</dbReference>
<dbReference type="AlphaFoldDB" id="A0A2U8GW50"/>
<keyword evidence="3" id="KW-0511">Multifunctional enzyme</keyword>